<feature type="transmembrane region" description="Helical" evidence="7">
    <location>
        <begin position="527"/>
        <end position="546"/>
    </location>
</feature>
<organism evidence="8 9">
    <name type="scientific">Clavelina lepadiformis</name>
    <name type="common">Light-bulb sea squirt</name>
    <name type="synonym">Ascidia lepadiformis</name>
    <dbReference type="NCBI Taxonomy" id="159417"/>
    <lineage>
        <taxon>Eukaryota</taxon>
        <taxon>Metazoa</taxon>
        <taxon>Chordata</taxon>
        <taxon>Tunicata</taxon>
        <taxon>Ascidiacea</taxon>
        <taxon>Aplousobranchia</taxon>
        <taxon>Clavelinidae</taxon>
        <taxon>Clavelina</taxon>
    </lineage>
</organism>
<comment type="caution">
    <text evidence="8">The sequence shown here is derived from an EMBL/GenBank/DDBJ whole genome shotgun (WGS) entry which is preliminary data.</text>
</comment>
<keyword evidence="3 7" id="KW-1133">Transmembrane helix</keyword>
<dbReference type="PANTHER" id="PTHR15819">
    <property type="entry name" value="TRANSMEMBRANE PROTEIN FAM155"/>
    <property type="match status" value="1"/>
</dbReference>
<sequence length="547" mass="63292">MNGCQDGNNSTSGSRLHGNKQVHLKDSTCQRKLRIYCRAVSAPDNYCNEETVLQTQCVCRNIKLAFLDETITCGFDIKNTFSLKEYTHVEERICKTFGIIPHRIDDETQCAERSNFDCTFAYQRNLAQTESCQCQVQRWLQCRNHPRSTDIFVTNLTMEPLYSYPPVRCKRTCLYSGFRKLLYFSSHLQSSRRISISVFCRFFLFFMLLTLPIHSSSSKIDEQQSSNAVHKRCAKTGQETTSHHLRNYRTLYTEAGSCSRSFSNRTLFCQQLPHCLPIRNTYLWLNPVLQGNYHFTMSNISTTLPDKIFVVNASASMPVNQEDVNRRCGVSTELKQMGYKLFCQGIPLYKLFKNDLICFASQPKSCIDELEKIEEADKMAEKYYNQFFDVMFRYATPYTYSTIGNKDNCLAAYKKWICSVSHDVYEYNETCHRNKSPWCPSICSKAEQNCPFFRVFNDTKLRGGQPVFICRGYDVMPTDSQTDQSCSRFLTTEDENKTIYNNHPTISGGKIFEDGVDSKRNGANVTFSRFLLTWFCVFIVLMQILIL</sequence>
<comment type="similarity">
    <text evidence="6">Belongs to the NALF family.</text>
</comment>
<evidence type="ECO:0000256" key="3">
    <source>
        <dbReference type="ARBA" id="ARBA00022989"/>
    </source>
</evidence>
<keyword evidence="4 7" id="KW-0472">Membrane</keyword>
<accession>A0ABP0GEF2</accession>
<proteinExistence type="inferred from homology"/>
<dbReference type="Proteomes" id="UP001642483">
    <property type="component" value="Unassembled WGS sequence"/>
</dbReference>
<reference evidence="8 9" key="1">
    <citation type="submission" date="2024-02" db="EMBL/GenBank/DDBJ databases">
        <authorList>
            <person name="Daric V."/>
            <person name="Darras S."/>
        </authorList>
    </citation>
    <scope>NUCLEOTIDE SEQUENCE [LARGE SCALE GENOMIC DNA]</scope>
</reference>
<evidence type="ECO:0000256" key="7">
    <source>
        <dbReference type="SAM" id="Phobius"/>
    </source>
</evidence>
<name>A0ABP0GEF2_CLALP</name>
<keyword evidence="5" id="KW-0325">Glycoprotein</keyword>
<comment type="subcellular location">
    <subcellularLocation>
        <location evidence="1">Membrane</location>
        <topology evidence="1">Multi-pass membrane protein</topology>
    </subcellularLocation>
</comment>
<evidence type="ECO:0000256" key="2">
    <source>
        <dbReference type="ARBA" id="ARBA00022692"/>
    </source>
</evidence>
<evidence type="ECO:0000256" key="4">
    <source>
        <dbReference type="ARBA" id="ARBA00023136"/>
    </source>
</evidence>
<evidence type="ECO:0000256" key="1">
    <source>
        <dbReference type="ARBA" id="ARBA00004141"/>
    </source>
</evidence>
<evidence type="ECO:0000256" key="5">
    <source>
        <dbReference type="ARBA" id="ARBA00023180"/>
    </source>
</evidence>
<dbReference type="EMBL" id="CAWYQH010000114">
    <property type="protein sequence ID" value="CAK8690159.1"/>
    <property type="molecule type" value="Genomic_DNA"/>
</dbReference>
<evidence type="ECO:0000256" key="6">
    <source>
        <dbReference type="ARBA" id="ARBA00029445"/>
    </source>
</evidence>
<keyword evidence="2 7" id="KW-0812">Transmembrane</keyword>
<keyword evidence="9" id="KW-1185">Reference proteome</keyword>
<evidence type="ECO:0000313" key="8">
    <source>
        <dbReference type="EMBL" id="CAK8690159.1"/>
    </source>
</evidence>
<protein>
    <submittedName>
        <fullName evidence="8">Uncharacterized protein</fullName>
    </submittedName>
</protein>
<dbReference type="PANTHER" id="PTHR15819:SF11">
    <property type="entry name" value="MID1, ISOFORM A"/>
    <property type="match status" value="1"/>
</dbReference>
<dbReference type="InterPro" id="IPR055288">
    <property type="entry name" value="NALCN_aux_factor_1/2"/>
</dbReference>
<gene>
    <name evidence="8" type="ORF">CVLEPA_LOCUS22794</name>
</gene>
<evidence type="ECO:0000313" key="9">
    <source>
        <dbReference type="Proteomes" id="UP001642483"/>
    </source>
</evidence>